<protein>
    <recommendedName>
        <fullName evidence="2">histidine kinase</fullName>
        <ecNumber evidence="2">2.7.13.3</ecNumber>
    </recommendedName>
</protein>
<dbReference type="CDD" id="cd00082">
    <property type="entry name" value="HisKA"/>
    <property type="match status" value="1"/>
</dbReference>
<dbReference type="SMART" id="SM00387">
    <property type="entry name" value="HATPase_c"/>
    <property type="match status" value="1"/>
</dbReference>
<dbReference type="PANTHER" id="PTHR42878">
    <property type="entry name" value="TWO-COMPONENT HISTIDINE KINASE"/>
    <property type="match status" value="1"/>
</dbReference>
<keyword evidence="7" id="KW-0902">Two-component regulatory system</keyword>
<dbReference type="Gene3D" id="3.30.565.10">
    <property type="entry name" value="Histidine kinase-like ATPase, C-terminal domain"/>
    <property type="match status" value="1"/>
</dbReference>
<accession>A0ABV8RZN1</accession>
<keyword evidence="4" id="KW-0547">Nucleotide-binding</keyword>
<dbReference type="RefSeq" id="WP_376813328.1">
    <property type="nucleotide sequence ID" value="NZ_JBHSDY010000007.1"/>
</dbReference>
<dbReference type="SUPFAM" id="SSF47384">
    <property type="entry name" value="Homodimeric domain of signal transducing histidine kinase"/>
    <property type="match status" value="1"/>
</dbReference>
<gene>
    <name evidence="10" type="ORF">ACFO0J_12005</name>
</gene>
<dbReference type="InterPro" id="IPR036890">
    <property type="entry name" value="HATPase_C_sf"/>
</dbReference>
<dbReference type="Gene3D" id="1.10.287.130">
    <property type="match status" value="1"/>
</dbReference>
<feature type="transmembrane region" description="Helical" evidence="8">
    <location>
        <begin position="339"/>
        <end position="362"/>
    </location>
</feature>
<sequence>MLHSLRLMRSVHVCSIRVRCIGLLLAVWVAVWGAPAYADDLVTSRAVMTDPGGSLEIQDAAAAWEAGRFKTAGPILVAGFSDAAHWLRITVRPPPDGDRFELRIRPTFLDEVALYAPDPGHPGTWLERLTGDRHVNADRPATTLGFGMEPLQAETTYYLRLQTTSSALLAVQALTPAEARADDLNRHFIHMAYLGVMLAMAVLALYGLIGLRSRLAAVFLLYLGAQTASFIALNGYLAHFMPAGQAQWGDTLTSILVLFSVFSGVLFYRAMFRGYAASTLGVRLLDAAMLLCVVNLCLLALGQARLALQISSNIVLMLALAAPLIALSMRGGPERERRIVGRLVWLQALALCIMMLPLVGLLSSRVEWIVDAPLSQGVVAALVMGAILHLRIRGLSEARQRAETDTAVTRELLDAERQRADEQARFMDMLTHELKTPIAAAKLVLQLPDASDDSRRHALATLADMDAVVERCRQLDQLEQGRFAPRLEPCRLDELLAETLASCRTPARIGLSAEPLPTIESDRHLLKIILSNLIDNALKYSASGSTIECRLELHALDGRPHVRFIIDNPPGPAGLPDPDRLFDKYYRSPHAHQYTGSGLGLYLIRHLADRLAGRLVYEPVHQRARFTLWIPA</sequence>
<evidence type="ECO:0000313" key="10">
    <source>
        <dbReference type="EMBL" id="MFC4298768.1"/>
    </source>
</evidence>
<comment type="catalytic activity">
    <reaction evidence="1">
        <text>ATP + protein L-histidine = ADP + protein N-phospho-L-histidine.</text>
        <dbReference type="EC" id="2.7.13.3"/>
    </reaction>
</comment>
<dbReference type="InterPro" id="IPR036097">
    <property type="entry name" value="HisK_dim/P_sf"/>
</dbReference>
<dbReference type="InterPro" id="IPR003594">
    <property type="entry name" value="HATPase_dom"/>
</dbReference>
<name>A0ABV8RZN1_9BURK</name>
<dbReference type="PANTHER" id="PTHR42878:SF7">
    <property type="entry name" value="SENSOR HISTIDINE KINASE GLRK"/>
    <property type="match status" value="1"/>
</dbReference>
<reference evidence="11" key="1">
    <citation type="journal article" date="2019" name="Int. J. Syst. Evol. Microbiol.">
        <title>The Global Catalogue of Microorganisms (GCM) 10K type strain sequencing project: providing services to taxonomists for standard genome sequencing and annotation.</title>
        <authorList>
            <consortium name="The Broad Institute Genomics Platform"/>
            <consortium name="The Broad Institute Genome Sequencing Center for Infectious Disease"/>
            <person name="Wu L."/>
            <person name="Ma J."/>
        </authorList>
    </citation>
    <scope>NUCLEOTIDE SEQUENCE [LARGE SCALE GENOMIC DNA]</scope>
    <source>
        <strain evidence="11">CGMCC 1.19029</strain>
    </source>
</reference>
<keyword evidence="11" id="KW-1185">Reference proteome</keyword>
<evidence type="ECO:0000256" key="5">
    <source>
        <dbReference type="ARBA" id="ARBA00022777"/>
    </source>
</evidence>
<evidence type="ECO:0000256" key="1">
    <source>
        <dbReference type="ARBA" id="ARBA00000085"/>
    </source>
</evidence>
<feature type="transmembrane region" description="Helical" evidence="8">
    <location>
        <begin position="216"/>
        <end position="239"/>
    </location>
</feature>
<dbReference type="InterPro" id="IPR050351">
    <property type="entry name" value="BphY/WalK/GraS-like"/>
</dbReference>
<feature type="domain" description="Histidine kinase" evidence="9">
    <location>
        <begin position="429"/>
        <end position="632"/>
    </location>
</feature>
<dbReference type="CDD" id="cd00075">
    <property type="entry name" value="HATPase"/>
    <property type="match status" value="1"/>
</dbReference>
<evidence type="ECO:0000313" key="11">
    <source>
        <dbReference type="Proteomes" id="UP001595756"/>
    </source>
</evidence>
<evidence type="ECO:0000256" key="7">
    <source>
        <dbReference type="ARBA" id="ARBA00023012"/>
    </source>
</evidence>
<proteinExistence type="predicted"/>
<dbReference type="InterPro" id="IPR003661">
    <property type="entry name" value="HisK_dim/P_dom"/>
</dbReference>
<evidence type="ECO:0000256" key="4">
    <source>
        <dbReference type="ARBA" id="ARBA00022741"/>
    </source>
</evidence>
<feature type="transmembrane region" description="Helical" evidence="8">
    <location>
        <begin position="251"/>
        <end position="268"/>
    </location>
</feature>
<dbReference type="SUPFAM" id="SSF55874">
    <property type="entry name" value="ATPase domain of HSP90 chaperone/DNA topoisomerase II/histidine kinase"/>
    <property type="match status" value="1"/>
</dbReference>
<dbReference type="Pfam" id="PF07695">
    <property type="entry name" value="7TMR-DISM_7TM"/>
    <property type="match status" value="1"/>
</dbReference>
<feature type="transmembrane region" description="Helical" evidence="8">
    <location>
        <begin position="280"/>
        <end position="301"/>
    </location>
</feature>
<dbReference type="EMBL" id="JBHSDY010000007">
    <property type="protein sequence ID" value="MFC4298768.1"/>
    <property type="molecule type" value="Genomic_DNA"/>
</dbReference>
<dbReference type="InterPro" id="IPR011623">
    <property type="entry name" value="7TMR_DISM_rcpt_extracell_dom1"/>
</dbReference>
<evidence type="ECO:0000256" key="6">
    <source>
        <dbReference type="ARBA" id="ARBA00022840"/>
    </source>
</evidence>
<dbReference type="InterPro" id="IPR005467">
    <property type="entry name" value="His_kinase_dom"/>
</dbReference>
<keyword evidence="8" id="KW-0812">Transmembrane</keyword>
<keyword evidence="5" id="KW-0418">Kinase</keyword>
<evidence type="ECO:0000256" key="3">
    <source>
        <dbReference type="ARBA" id="ARBA00022679"/>
    </source>
</evidence>
<keyword evidence="6" id="KW-0067">ATP-binding</keyword>
<dbReference type="PROSITE" id="PS50109">
    <property type="entry name" value="HIS_KIN"/>
    <property type="match status" value="1"/>
</dbReference>
<dbReference type="EC" id="2.7.13.3" evidence="2"/>
<keyword evidence="3" id="KW-0808">Transferase</keyword>
<feature type="transmembrane region" description="Helical" evidence="8">
    <location>
        <begin position="307"/>
        <end position="327"/>
    </location>
</feature>
<dbReference type="InterPro" id="IPR011622">
    <property type="entry name" value="7TMR_DISM_rcpt_extracell_dom2"/>
</dbReference>
<feature type="transmembrane region" description="Helical" evidence="8">
    <location>
        <begin position="374"/>
        <end position="392"/>
    </location>
</feature>
<organism evidence="10 11">
    <name type="scientific">Castellaniella hirudinis</name>
    <dbReference type="NCBI Taxonomy" id="1144617"/>
    <lineage>
        <taxon>Bacteria</taxon>
        <taxon>Pseudomonadati</taxon>
        <taxon>Pseudomonadota</taxon>
        <taxon>Betaproteobacteria</taxon>
        <taxon>Burkholderiales</taxon>
        <taxon>Alcaligenaceae</taxon>
        <taxon>Castellaniella</taxon>
    </lineage>
</organism>
<dbReference type="Gene3D" id="2.60.40.2380">
    <property type="match status" value="1"/>
</dbReference>
<evidence type="ECO:0000256" key="2">
    <source>
        <dbReference type="ARBA" id="ARBA00012438"/>
    </source>
</evidence>
<dbReference type="Proteomes" id="UP001595756">
    <property type="component" value="Unassembled WGS sequence"/>
</dbReference>
<evidence type="ECO:0000259" key="9">
    <source>
        <dbReference type="PROSITE" id="PS50109"/>
    </source>
</evidence>
<keyword evidence="8" id="KW-1133">Transmembrane helix</keyword>
<feature type="transmembrane region" description="Helical" evidence="8">
    <location>
        <begin position="188"/>
        <end position="209"/>
    </location>
</feature>
<comment type="caution">
    <text evidence="10">The sequence shown here is derived from an EMBL/GenBank/DDBJ whole genome shotgun (WGS) entry which is preliminary data.</text>
</comment>
<evidence type="ECO:0000256" key="8">
    <source>
        <dbReference type="SAM" id="Phobius"/>
    </source>
</evidence>
<dbReference type="Pfam" id="PF07696">
    <property type="entry name" value="7TMR-DISMED2"/>
    <property type="match status" value="1"/>
</dbReference>
<dbReference type="Pfam" id="PF02518">
    <property type="entry name" value="HATPase_c"/>
    <property type="match status" value="1"/>
</dbReference>
<keyword evidence="8" id="KW-0472">Membrane</keyword>